<dbReference type="EC" id="3.4.21.84" evidence="14"/>
<evidence type="ECO:0000256" key="10">
    <source>
        <dbReference type="ARBA" id="ARBA00022825"/>
    </source>
</evidence>
<dbReference type="AlphaFoldDB" id="A0A4Y2QJW7"/>
<keyword evidence="12" id="KW-1015">Disulfide bond</keyword>
<evidence type="ECO:0000259" key="17">
    <source>
        <dbReference type="PROSITE" id="PS50240"/>
    </source>
</evidence>
<evidence type="ECO:0000256" key="1">
    <source>
        <dbReference type="ARBA" id="ARBA00004613"/>
    </source>
</evidence>
<reference evidence="18 19" key="1">
    <citation type="journal article" date="2019" name="Sci. Rep.">
        <title>Orb-weaving spider Araneus ventricosus genome elucidates the spidroin gene catalogue.</title>
        <authorList>
            <person name="Kono N."/>
            <person name="Nakamura H."/>
            <person name="Ohtoshi R."/>
            <person name="Moran D.A.P."/>
            <person name="Shinohara A."/>
            <person name="Yoshida Y."/>
            <person name="Fujiwara M."/>
            <person name="Mori M."/>
            <person name="Tomita M."/>
            <person name="Arakawa K."/>
        </authorList>
    </citation>
    <scope>NUCLEOTIDE SEQUENCE [LARGE SCALE GENOMIC DNA]</scope>
</reference>
<dbReference type="Pfam" id="PF00089">
    <property type="entry name" value="Trypsin"/>
    <property type="match status" value="1"/>
</dbReference>
<dbReference type="InterPro" id="IPR001254">
    <property type="entry name" value="Trypsin_dom"/>
</dbReference>
<dbReference type="InterPro" id="IPR001314">
    <property type="entry name" value="Peptidase_S1A"/>
</dbReference>
<name>A0A4Y2QJW7_ARAVE</name>
<dbReference type="InterPro" id="IPR009003">
    <property type="entry name" value="Peptidase_S1_PA"/>
</dbReference>
<dbReference type="PANTHER" id="PTHR24264:SF65">
    <property type="entry name" value="SRCR DOMAIN-CONTAINING PROTEIN"/>
    <property type="match status" value="1"/>
</dbReference>
<accession>A0A4Y2QJW7</accession>
<evidence type="ECO:0000256" key="7">
    <source>
        <dbReference type="ARBA" id="ARBA00022734"/>
    </source>
</evidence>
<dbReference type="SMART" id="SM00020">
    <property type="entry name" value="Tryp_SPc"/>
    <property type="match status" value="1"/>
</dbReference>
<evidence type="ECO:0000256" key="15">
    <source>
        <dbReference type="SAM" id="MobiDB-lite"/>
    </source>
</evidence>
<evidence type="ECO:0000256" key="12">
    <source>
        <dbReference type="ARBA" id="ARBA00023157"/>
    </source>
</evidence>
<evidence type="ECO:0000256" key="4">
    <source>
        <dbReference type="ARBA" id="ARBA00022659"/>
    </source>
</evidence>
<dbReference type="Proteomes" id="UP000499080">
    <property type="component" value="Unassembled WGS sequence"/>
</dbReference>
<dbReference type="InterPro" id="IPR043504">
    <property type="entry name" value="Peptidase_S1_PA_chymotrypsin"/>
</dbReference>
<evidence type="ECO:0000313" key="19">
    <source>
        <dbReference type="Proteomes" id="UP000499080"/>
    </source>
</evidence>
<evidence type="ECO:0000256" key="9">
    <source>
        <dbReference type="ARBA" id="ARBA00022820"/>
    </source>
</evidence>
<dbReference type="PANTHER" id="PTHR24264">
    <property type="entry name" value="TRYPSIN-RELATED"/>
    <property type="match status" value="1"/>
</dbReference>
<dbReference type="GO" id="GO:0005615">
    <property type="term" value="C:extracellular space"/>
    <property type="evidence" value="ECO:0007669"/>
    <property type="project" value="TreeGrafter"/>
</dbReference>
<feature type="chain" id="PRO_5021246389" description="limulus clotting factor C" evidence="16">
    <location>
        <begin position="20"/>
        <end position="312"/>
    </location>
</feature>
<evidence type="ECO:0000256" key="6">
    <source>
        <dbReference type="ARBA" id="ARBA00022729"/>
    </source>
</evidence>
<keyword evidence="11" id="KW-0130">Cell adhesion</keyword>
<evidence type="ECO:0000256" key="11">
    <source>
        <dbReference type="ARBA" id="ARBA00022889"/>
    </source>
</evidence>
<dbReference type="GO" id="GO:0030246">
    <property type="term" value="F:carbohydrate binding"/>
    <property type="evidence" value="ECO:0007669"/>
    <property type="project" value="UniProtKB-KW"/>
</dbReference>
<keyword evidence="5" id="KW-0645">Protease</keyword>
<comment type="catalytic activity">
    <reaction evidence="13">
        <text>Selective cleavage of 103-Arg-|-Ser-104 and 124-Ile-|-Ile-125 bonds in Limulus clotting factor B to form activated factor B. Cleavage of -Pro-Arg-|-Xaa- bonds in synthetic substrates.</text>
        <dbReference type="EC" id="3.4.21.84"/>
    </reaction>
</comment>
<dbReference type="InterPro" id="IPR018114">
    <property type="entry name" value="TRYPSIN_HIS"/>
</dbReference>
<evidence type="ECO:0000256" key="5">
    <source>
        <dbReference type="ARBA" id="ARBA00022670"/>
    </source>
</evidence>
<evidence type="ECO:0000313" key="18">
    <source>
        <dbReference type="EMBL" id="GBN63611.1"/>
    </source>
</evidence>
<dbReference type="PROSITE" id="PS50240">
    <property type="entry name" value="TRYPSIN_DOM"/>
    <property type="match status" value="1"/>
</dbReference>
<dbReference type="GO" id="GO:0007155">
    <property type="term" value="P:cell adhesion"/>
    <property type="evidence" value="ECO:0007669"/>
    <property type="project" value="UniProtKB-KW"/>
</dbReference>
<keyword evidence="6 16" id="KW-0732">Signal</keyword>
<keyword evidence="2" id="KW-0964">Secreted</keyword>
<protein>
    <recommendedName>
        <fullName evidence="14">limulus clotting factor C</fullName>
        <ecNumber evidence="14">3.4.21.84</ecNumber>
    </recommendedName>
</protein>
<keyword evidence="8" id="KW-0378">Hydrolase</keyword>
<organism evidence="18 19">
    <name type="scientific">Araneus ventricosus</name>
    <name type="common">Orbweaver spider</name>
    <name type="synonym">Epeira ventricosa</name>
    <dbReference type="NCBI Taxonomy" id="182803"/>
    <lineage>
        <taxon>Eukaryota</taxon>
        <taxon>Metazoa</taxon>
        <taxon>Ecdysozoa</taxon>
        <taxon>Arthropoda</taxon>
        <taxon>Chelicerata</taxon>
        <taxon>Arachnida</taxon>
        <taxon>Araneae</taxon>
        <taxon>Araneomorphae</taxon>
        <taxon>Entelegynae</taxon>
        <taxon>Araneoidea</taxon>
        <taxon>Araneidae</taxon>
        <taxon>Araneus</taxon>
    </lineage>
</organism>
<keyword evidence="7" id="KW-0430">Lectin</keyword>
<keyword evidence="10" id="KW-0720">Serine protease</keyword>
<dbReference type="OrthoDB" id="10012881at2759"/>
<evidence type="ECO:0000256" key="13">
    <source>
        <dbReference type="ARBA" id="ARBA00052079"/>
    </source>
</evidence>
<dbReference type="SUPFAM" id="SSF50494">
    <property type="entry name" value="Trypsin-like serine proteases"/>
    <property type="match status" value="1"/>
</dbReference>
<dbReference type="InterPro" id="IPR050127">
    <property type="entry name" value="Serine_Proteases_S1"/>
</dbReference>
<keyword evidence="9" id="KW-0353">Hemolymph clotting</keyword>
<dbReference type="PROSITE" id="PS00134">
    <property type="entry name" value="TRYPSIN_HIS"/>
    <property type="match status" value="1"/>
</dbReference>
<keyword evidence="4" id="KW-0768">Sushi</keyword>
<comment type="subcellular location">
    <subcellularLocation>
        <location evidence="1">Secreted</location>
    </subcellularLocation>
</comment>
<keyword evidence="19" id="KW-1185">Reference proteome</keyword>
<dbReference type="GO" id="GO:0042381">
    <property type="term" value="P:hemolymph coagulation"/>
    <property type="evidence" value="ECO:0007669"/>
    <property type="project" value="UniProtKB-KW"/>
</dbReference>
<sequence length="312" mass="34293">MYFEFPVFLVILYSIGVRSNFTDLNADQRSLCPCGSNSSSIETRVVGGHAAGKGRFPYASCLIDSTWRTESPTPFCGATLITDSHVVTAAHCIKERSPEGILVDVGDYDFKDSQKPRLLQAKSIVRFPEYLSDRFHTDIAVIELEQSVQWESGVKAAWLPHPNLRLVAGTVVSVYGWGRLMYGGDRPRLLQSVELPVIENHICQKKFITHIESSMICAGGQKGQDACTGDSGSGLVVRLDNEFVLCGLVSFGRRCALPHVPGVYTRVSNYTEWIYENTLSSKCKPCIYNAQAPSATNSSPADANREPNSTSE</sequence>
<dbReference type="CDD" id="cd00190">
    <property type="entry name" value="Tryp_SPc"/>
    <property type="match status" value="1"/>
</dbReference>
<dbReference type="Gene3D" id="2.40.10.10">
    <property type="entry name" value="Trypsin-like serine proteases"/>
    <property type="match status" value="1"/>
</dbReference>
<dbReference type="GO" id="GO:0004252">
    <property type="term" value="F:serine-type endopeptidase activity"/>
    <property type="evidence" value="ECO:0007669"/>
    <property type="project" value="InterPro"/>
</dbReference>
<feature type="domain" description="Peptidase S1" evidence="17">
    <location>
        <begin position="45"/>
        <end position="279"/>
    </location>
</feature>
<dbReference type="PRINTS" id="PR00722">
    <property type="entry name" value="CHYMOTRYPSIN"/>
</dbReference>
<keyword evidence="3" id="KW-0245">EGF-like domain</keyword>
<proteinExistence type="predicted"/>
<evidence type="ECO:0000256" key="3">
    <source>
        <dbReference type="ARBA" id="ARBA00022536"/>
    </source>
</evidence>
<feature type="region of interest" description="Disordered" evidence="15">
    <location>
        <begin position="292"/>
        <end position="312"/>
    </location>
</feature>
<dbReference type="FunFam" id="2.40.10.10:FF:000120">
    <property type="entry name" value="Putative serine protease"/>
    <property type="match status" value="1"/>
</dbReference>
<dbReference type="EMBL" id="BGPR01014075">
    <property type="protein sequence ID" value="GBN63611.1"/>
    <property type="molecule type" value="Genomic_DNA"/>
</dbReference>
<evidence type="ECO:0000256" key="2">
    <source>
        <dbReference type="ARBA" id="ARBA00022525"/>
    </source>
</evidence>
<comment type="caution">
    <text evidence="18">The sequence shown here is derived from an EMBL/GenBank/DDBJ whole genome shotgun (WGS) entry which is preliminary data.</text>
</comment>
<dbReference type="GO" id="GO:0006508">
    <property type="term" value="P:proteolysis"/>
    <property type="evidence" value="ECO:0007669"/>
    <property type="project" value="UniProtKB-KW"/>
</dbReference>
<gene>
    <name evidence="18" type="primary">Sb_5</name>
    <name evidence="18" type="ORF">AVEN_210402_1</name>
</gene>
<evidence type="ECO:0000256" key="14">
    <source>
        <dbReference type="ARBA" id="ARBA00066707"/>
    </source>
</evidence>
<evidence type="ECO:0000256" key="8">
    <source>
        <dbReference type="ARBA" id="ARBA00022801"/>
    </source>
</evidence>
<feature type="signal peptide" evidence="16">
    <location>
        <begin position="1"/>
        <end position="19"/>
    </location>
</feature>
<evidence type="ECO:0000256" key="16">
    <source>
        <dbReference type="SAM" id="SignalP"/>
    </source>
</evidence>